<dbReference type="Proteomes" id="UP000078240">
    <property type="component" value="Unassembled WGS sequence"/>
</dbReference>
<dbReference type="Proteomes" id="UP000078340">
    <property type="component" value="Unassembled WGS sequence"/>
</dbReference>
<dbReference type="EMBL" id="LSBH01000003">
    <property type="protein sequence ID" value="OAQ82267.1"/>
    <property type="molecule type" value="Genomic_DNA"/>
</dbReference>
<proteinExistence type="predicted"/>
<accession>A0A179GWC5</accession>
<evidence type="ECO:0000313" key="1">
    <source>
        <dbReference type="EMBL" id="OAQ82267.1"/>
    </source>
</evidence>
<reference evidence="1 3" key="1">
    <citation type="submission" date="2016-01" db="EMBL/GenBank/DDBJ databases">
        <title>Biosynthesis of antibiotic leucinostatins and their inhibition on Phytophthora in bio-control Purpureocillium lilacinum.</title>
        <authorList>
            <person name="Wang G."/>
            <person name="Liu Z."/>
            <person name="Lin R."/>
            <person name="Li E."/>
            <person name="Mao Z."/>
            <person name="Ling J."/>
            <person name="Yin W."/>
            <person name="Xie B."/>
        </authorList>
    </citation>
    <scope>NUCLEOTIDE SEQUENCE [LARGE SCALE GENOMIC DNA]</scope>
    <source>
        <strain evidence="1">PLBJ-1</strain>
        <strain evidence="2">PLFJ-1</strain>
    </source>
</reference>
<evidence type="ECO:0000313" key="2">
    <source>
        <dbReference type="EMBL" id="OAQ92305.1"/>
    </source>
</evidence>
<name>A0A179GWC5_PURLI</name>
<sequence>MLGGPCAMHCAVPCVDFIGEVSAVSTGAPDGRPLSSVLRSVCRPQVLARDWDTLQGCTKTEGAHVLAFLLLLTAAANGQSRREFTRAATAFPALRQDKPTFWEGRGGAITAMINTGATANPSRRAAPGHNVSLTRLRAMLAPAFGNVELTYTETRRPL</sequence>
<comment type="caution">
    <text evidence="1">The sequence shown here is derived from an EMBL/GenBank/DDBJ whole genome shotgun (WGS) entry which is preliminary data.</text>
</comment>
<evidence type="ECO:0000313" key="3">
    <source>
        <dbReference type="Proteomes" id="UP000078240"/>
    </source>
</evidence>
<dbReference type="EMBL" id="LSBI01000003">
    <property type="protein sequence ID" value="OAQ92305.1"/>
    <property type="molecule type" value="Genomic_DNA"/>
</dbReference>
<organism evidence="1 3">
    <name type="scientific">Purpureocillium lilacinum</name>
    <name type="common">Paecilomyces lilacinus</name>
    <dbReference type="NCBI Taxonomy" id="33203"/>
    <lineage>
        <taxon>Eukaryota</taxon>
        <taxon>Fungi</taxon>
        <taxon>Dikarya</taxon>
        <taxon>Ascomycota</taxon>
        <taxon>Pezizomycotina</taxon>
        <taxon>Sordariomycetes</taxon>
        <taxon>Hypocreomycetidae</taxon>
        <taxon>Hypocreales</taxon>
        <taxon>Ophiocordycipitaceae</taxon>
        <taxon>Purpureocillium</taxon>
    </lineage>
</organism>
<gene>
    <name evidence="1" type="ORF">VFPBJ_04851</name>
    <name evidence="2" type="ORF">VFPFJ_04045</name>
</gene>
<protein>
    <submittedName>
        <fullName evidence="1">Uncharacterized protein</fullName>
    </submittedName>
</protein>
<dbReference type="AlphaFoldDB" id="A0A179GWC5"/>